<dbReference type="Pfam" id="PF13577">
    <property type="entry name" value="SnoaL_4"/>
    <property type="match status" value="1"/>
</dbReference>
<keyword evidence="3" id="KW-1185">Reference proteome</keyword>
<organism evidence="2 3">
    <name type="scientific">Marinobacterium mangrovicola</name>
    <dbReference type="NCBI Taxonomy" id="1476959"/>
    <lineage>
        <taxon>Bacteria</taxon>
        <taxon>Pseudomonadati</taxon>
        <taxon>Pseudomonadota</taxon>
        <taxon>Gammaproteobacteria</taxon>
        <taxon>Oceanospirillales</taxon>
        <taxon>Oceanospirillaceae</taxon>
        <taxon>Marinobacterium</taxon>
    </lineage>
</organism>
<evidence type="ECO:0000313" key="3">
    <source>
        <dbReference type="Proteomes" id="UP000294546"/>
    </source>
</evidence>
<accession>A0A4R1GFU0</accession>
<protein>
    <submittedName>
        <fullName evidence="2">SnoaL-like protein</fullName>
    </submittedName>
</protein>
<evidence type="ECO:0000259" key="1">
    <source>
        <dbReference type="Pfam" id="PF13577"/>
    </source>
</evidence>
<dbReference type="RefSeq" id="WP_132293164.1">
    <property type="nucleotide sequence ID" value="NZ_SMFU01000009.1"/>
</dbReference>
<reference evidence="2 3" key="1">
    <citation type="submission" date="2019-03" db="EMBL/GenBank/DDBJ databases">
        <title>Genomic Encyclopedia of Archaeal and Bacterial Type Strains, Phase II (KMG-II): from individual species to whole genera.</title>
        <authorList>
            <person name="Goeker M."/>
        </authorList>
    </citation>
    <scope>NUCLEOTIDE SEQUENCE [LARGE SCALE GENOMIC DNA]</scope>
    <source>
        <strain evidence="2 3">DSM 27697</strain>
    </source>
</reference>
<sequence>MSDLDLLQQLKIERDLTRLVLDAAHFADSREFRQLAELFVEKGVLYRPTAPEKPLLGREAIFESYNARPEHRLTRHLCSNFRVDIRNADRARVRCYAQVFGADKREDAGDHLGPPAEARIMVGEFDDLCVFEAGRWLIAERRASFTLHQPL</sequence>
<proteinExistence type="predicted"/>
<dbReference type="InterPro" id="IPR037401">
    <property type="entry name" value="SnoaL-like"/>
</dbReference>
<dbReference type="Gene3D" id="3.10.450.50">
    <property type="match status" value="1"/>
</dbReference>
<feature type="domain" description="SnoaL-like" evidence="1">
    <location>
        <begin position="9"/>
        <end position="142"/>
    </location>
</feature>
<dbReference type="EMBL" id="SMFU01000009">
    <property type="protein sequence ID" value="TCK05761.1"/>
    <property type="molecule type" value="Genomic_DNA"/>
</dbReference>
<name>A0A4R1GFU0_9GAMM</name>
<dbReference type="AlphaFoldDB" id="A0A4R1GFU0"/>
<dbReference type="SUPFAM" id="SSF54427">
    <property type="entry name" value="NTF2-like"/>
    <property type="match status" value="1"/>
</dbReference>
<dbReference type="OrthoDB" id="9102349at2"/>
<comment type="caution">
    <text evidence="2">The sequence shown here is derived from an EMBL/GenBank/DDBJ whole genome shotgun (WGS) entry which is preliminary data.</text>
</comment>
<evidence type="ECO:0000313" key="2">
    <source>
        <dbReference type="EMBL" id="TCK05761.1"/>
    </source>
</evidence>
<dbReference type="Proteomes" id="UP000294546">
    <property type="component" value="Unassembled WGS sequence"/>
</dbReference>
<gene>
    <name evidence="2" type="ORF">CLV83_2694</name>
</gene>
<dbReference type="InterPro" id="IPR032710">
    <property type="entry name" value="NTF2-like_dom_sf"/>
</dbReference>